<comment type="caution">
    <text evidence="2">The sequence shown here is derived from an EMBL/GenBank/DDBJ whole genome shotgun (WGS) entry which is preliminary data.</text>
</comment>
<gene>
    <name evidence="2" type="ORF">H6G03_23855</name>
</gene>
<dbReference type="InterPro" id="IPR018310">
    <property type="entry name" value="Put_endonuclease_Z1-dom"/>
</dbReference>
<reference evidence="2" key="1">
    <citation type="journal article" date="2015" name="ISME J.">
        <title>Draft Genome Sequence of Streptomyces incarnatus NRRL8089, which Produces the Nucleoside Antibiotic Sinefungin.</title>
        <authorList>
            <person name="Oshima K."/>
            <person name="Hattori M."/>
            <person name="Shimizu H."/>
            <person name="Fukuda K."/>
            <person name="Nemoto M."/>
            <person name="Inagaki K."/>
            <person name="Tamura T."/>
        </authorList>
    </citation>
    <scope>NUCLEOTIDE SEQUENCE</scope>
    <source>
        <strain evidence="2">FACHB-1375</strain>
    </source>
</reference>
<dbReference type="AlphaFoldDB" id="A0A926VHL5"/>
<evidence type="ECO:0000259" key="1">
    <source>
        <dbReference type="Pfam" id="PF10593"/>
    </source>
</evidence>
<proteinExistence type="predicted"/>
<dbReference type="Pfam" id="PF10593">
    <property type="entry name" value="Z1"/>
    <property type="match status" value="1"/>
</dbReference>
<organism evidence="2 3">
    <name type="scientific">Aerosakkonema funiforme FACHB-1375</name>
    <dbReference type="NCBI Taxonomy" id="2949571"/>
    <lineage>
        <taxon>Bacteria</taxon>
        <taxon>Bacillati</taxon>
        <taxon>Cyanobacteriota</taxon>
        <taxon>Cyanophyceae</taxon>
        <taxon>Oscillatoriophycideae</taxon>
        <taxon>Aerosakkonematales</taxon>
        <taxon>Aerosakkonemataceae</taxon>
        <taxon>Aerosakkonema</taxon>
    </lineage>
</organism>
<feature type="domain" description="Putative endonuclease Z1" evidence="1">
    <location>
        <begin position="316"/>
        <end position="541"/>
    </location>
</feature>
<accession>A0A926VHL5</accession>
<dbReference type="RefSeq" id="WP_190469726.1">
    <property type="nucleotide sequence ID" value="NZ_JACJPW010000072.1"/>
</dbReference>
<evidence type="ECO:0000313" key="3">
    <source>
        <dbReference type="Proteomes" id="UP000641646"/>
    </source>
</evidence>
<protein>
    <recommendedName>
        <fullName evidence="1">Putative endonuclease Z1 domain-containing protein</fullName>
    </recommendedName>
</protein>
<name>A0A926VHL5_9CYAN</name>
<dbReference type="EMBL" id="JACJPW010000072">
    <property type="protein sequence ID" value="MBD2184066.1"/>
    <property type="molecule type" value="Genomic_DNA"/>
</dbReference>
<reference evidence="2" key="2">
    <citation type="submission" date="2020-08" db="EMBL/GenBank/DDBJ databases">
        <authorList>
            <person name="Chen M."/>
            <person name="Teng W."/>
            <person name="Zhao L."/>
            <person name="Hu C."/>
            <person name="Zhou Y."/>
            <person name="Han B."/>
            <person name="Song L."/>
            <person name="Shu W."/>
        </authorList>
    </citation>
    <scope>NUCLEOTIDE SEQUENCE</scope>
    <source>
        <strain evidence="2">FACHB-1375</strain>
    </source>
</reference>
<sequence length="772" mass="87154">MSEITIKTDGYCINKLMARLRSKIGEKAAEELKQTAVEIVKNCVKVYSEKFGVGDVGATATGLVSNPYKGKIPDGTTGLIYGRVQSGKTNTTIATLAVAQENGFRCFIVLTSDNTWLGKQTAARFNNQLKGGPVVFDWEQWKNDPHEFAKSKLLPYIKDTGVVLVSTKNQRHLDNLLKVLKYANASSVPTLIFDDEADNASLNTNEQKQAKKGKDIVPDSAIFDKIGKIRKEVANHIYLQITATPQSLLLQNLDHPCKPAFCAALPKPGDSYMGGDLFFDENSPYCFIVKAEEIELLKQQEGKINPGNNWNIPEGLRIALCCFFLGAIYKMRSTTDEDAKYSFLAHICYKKDNHDNLEKIISGFVVELDKALRGQSSTSKKEQALKWLTEAYQELSKTVPNLPPLDSLIEDLKHELRSAIPKVINANNPDKEPNYNPGMNILIGGNRLGRCVTIEGLMVTYYGRDAKQKVMDTVHQHARMYGYRQELKDVTRLFLPKHILEAFRAIHESDEGMRQAIGDDPSQIKLKPVWVGGRLQATRSNVLNLAGIDAFTPGTAIFPRDPLWKKAEVSKHTEALNNLLAEYQGDDNYYEVDIDFLIEILENMPSARCLGYSWEDKRVKEVLRAMKAKGIEKGMLNVRRGQKCEGLDLSNQTTRPWLGAGFANSQWISKPRQKYPHIPTLVVMYEKGEKEKGWDDQPLYLPTLILPKSKFVFMFNYSDEAEELEYDLDWQDIEEIDEQEWLYAAANNPVFDFLNDPEEDIYTLADGKAFND</sequence>
<keyword evidence="3" id="KW-1185">Reference proteome</keyword>
<dbReference type="Proteomes" id="UP000641646">
    <property type="component" value="Unassembled WGS sequence"/>
</dbReference>
<evidence type="ECO:0000313" key="2">
    <source>
        <dbReference type="EMBL" id="MBD2184066.1"/>
    </source>
</evidence>